<dbReference type="InterPro" id="IPR013083">
    <property type="entry name" value="Znf_RING/FYVE/PHD"/>
</dbReference>
<dbReference type="EMBL" id="JAEPRC010001113">
    <property type="protein sequence ID" value="KAG2189950.1"/>
    <property type="molecule type" value="Genomic_DNA"/>
</dbReference>
<dbReference type="GO" id="GO:0000724">
    <property type="term" value="P:double-strand break repair via homologous recombination"/>
    <property type="evidence" value="ECO:0007669"/>
    <property type="project" value="TreeGrafter"/>
</dbReference>
<evidence type="ECO:0000313" key="13">
    <source>
        <dbReference type="EMBL" id="KAG2189950.1"/>
    </source>
</evidence>
<organism evidence="13 14">
    <name type="scientific">Mucor plumbeus</name>
    <dbReference type="NCBI Taxonomy" id="97098"/>
    <lineage>
        <taxon>Eukaryota</taxon>
        <taxon>Fungi</taxon>
        <taxon>Fungi incertae sedis</taxon>
        <taxon>Mucoromycota</taxon>
        <taxon>Mucoromycotina</taxon>
        <taxon>Mucoromycetes</taxon>
        <taxon>Mucorales</taxon>
        <taxon>Mucorineae</taxon>
        <taxon>Mucoraceae</taxon>
        <taxon>Mucor</taxon>
    </lineage>
</organism>
<comment type="subcellular location">
    <subcellularLocation>
        <location evidence="1">Nucleus</location>
    </subcellularLocation>
</comment>
<keyword evidence="2" id="KW-0479">Metal-binding</keyword>
<dbReference type="OrthoDB" id="6270329at2759"/>
<evidence type="ECO:0000256" key="6">
    <source>
        <dbReference type="ARBA" id="ARBA00022833"/>
    </source>
</evidence>
<dbReference type="InterPro" id="IPR001357">
    <property type="entry name" value="BRCT_dom"/>
</dbReference>
<feature type="domain" description="RING-type" evidence="11">
    <location>
        <begin position="25"/>
        <end position="63"/>
    </location>
</feature>
<dbReference type="InterPro" id="IPR031099">
    <property type="entry name" value="BRCA1-associated"/>
</dbReference>
<name>A0A8H7UNR2_9FUNG</name>
<evidence type="ECO:0000256" key="2">
    <source>
        <dbReference type="ARBA" id="ARBA00022723"/>
    </source>
</evidence>
<evidence type="ECO:0000256" key="7">
    <source>
        <dbReference type="ARBA" id="ARBA00023204"/>
    </source>
</evidence>
<dbReference type="PROSITE" id="PS00518">
    <property type="entry name" value="ZF_RING_1"/>
    <property type="match status" value="1"/>
</dbReference>
<dbReference type="SUPFAM" id="SSF52113">
    <property type="entry name" value="BRCT domain"/>
    <property type="match status" value="1"/>
</dbReference>
<comment type="caution">
    <text evidence="13">The sequence shown here is derived from an EMBL/GenBank/DDBJ whole genome shotgun (WGS) entry which is preliminary data.</text>
</comment>
<keyword evidence="8" id="KW-0539">Nucleus</keyword>
<dbReference type="InterPro" id="IPR001841">
    <property type="entry name" value="Znf_RING"/>
</dbReference>
<dbReference type="PANTHER" id="PTHR13763">
    <property type="entry name" value="BREAST CANCER TYPE 1 SUSCEPTIBILITY PROTEIN BRCA1"/>
    <property type="match status" value="1"/>
</dbReference>
<dbReference type="GO" id="GO:0004842">
    <property type="term" value="F:ubiquitin-protein transferase activity"/>
    <property type="evidence" value="ECO:0007669"/>
    <property type="project" value="TreeGrafter"/>
</dbReference>
<evidence type="ECO:0000313" key="14">
    <source>
        <dbReference type="Proteomes" id="UP000650833"/>
    </source>
</evidence>
<dbReference type="PANTHER" id="PTHR13763:SF0">
    <property type="entry name" value="BREAST CANCER TYPE 1 SUSCEPTIBILITY PROTEIN"/>
    <property type="match status" value="1"/>
</dbReference>
<evidence type="ECO:0000256" key="9">
    <source>
        <dbReference type="PROSITE-ProRule" id="PRU00175"/>
    </source>
</evidence>
<dbReference type="InterPro" id="IPR036420">
    <property type="entry name" value="BRCT_dom_sf"/>
</dbReference>
<dbReference type="AlphaFoldDB" id="A0A8H7UNR2"/>
<dbReference type="PROSITE" id="PS50089">
    <property type="entry name" value="ZF_RING_2"/>
    <property type="match status" value="1"/>
</dbReference>
<keyword evidence="3" id="KW-0677">Repeat</keyword>
<evidence type="ECO:0000256" key="3">
    <source>
        <dbReference type="ARBA" id="ARBA00022737"/>
    </source>
</evidence>
<accession>A0A8H7UNR2</accession>
<sequence length="424" mass="48266">MSINTSKTYNRFGGLLAGMSRELRCSICLSLLKEATTTFCGHTFCKKCIESQLNNKGICPTCNKILSLSQLNSAESLQGIVGQFMQMKDEFERANGVDLSTIDITNLSQENSSDVKAIETDSTPAYEYSTAENLIQYRILQLNHNRFEHIDIPGACFETKLNPDVTHVVLDTVNQNLVKNSPKYRMAILYGCYIVSDTWLKISIEQGQMNPEQRFEIYGDETYGRTGAPSRARLRREARKPNLFRKLKIDLISDVKNEYRKYLTVGRAEIGESTDLLVCNLDCDIEDLRKKHPDKVLISCKWIDDTSDHTCTPNKTHDSSGDEGPRSRSKNLNFLVYLNYFTSLLQWISNNPCQTQQSSSTSSPSSSSTSNKTDKNHANPRQHLMLSRQLKRHRRGEKRFGRNLPDCDQEEITQNYIELDVPLS</sequence>
<evidence type="ECO:0000259" key="12">
    <source>
        <dbReference type="PROSITE" id="PS50172"/>
    </source>
</evidence>
<feature type="region of interest" description="Disordered" evidence="10">
    <location>
        <begin position="353"/>
        <end position="383"/>
    </location>
</feature>
<keyword evidence="6" id="KW-0862">Zinc</keyword>
<feature type="compositionally biased region" description="Low complexity" evidence="10">
    <location>
        <begin position="353"/>
        <end position="371"/>
    </location>
</feature>
<dbReference type="Proteomes" id="UP000650833">
    <property type="component" value="Unassembled WGS sequence"/>
</dbReference>
<dbReference type="Pfam" id="PF13923">
    <property type="entry name" value="zf-C3HC4_2"/>
    <property type="match status" value="1"/>
</dbReference>
<evidence type="ECO:0000256" key="5">
    <source>
        <dbReference type="ARBA" id="ARBA00022771"/>
    </source>
</evidence>
<keyword evidence="7" id="KW-0234">DNA repair</keyword>
<reference evidence="13" key="1">
    <citation type="submission" date="2020-12" db="EMBL/GenBank/DDBJ databases">
        <title>Metabolic potential, ecology and presence of endohyphal bacteria is reflected in genomic diversity of Mucoromycotina.</title>
        <authorList>
            <person name="Muszewska A."/>
            <person name="Okrasinska A."/>
            <person name="Steczkiewicz K."/>
            <person name="Drgas O."/>
            <person name="Orlowska M."/>
            <person name="Perlinska-Lenart U."/>
            <person name="Aleksandrzak-Piekarczyk T."/>
            <person name="Szatraj K."/>
            <person name="Zielenkiewicz U."/>
            <person name="Pilsyk S."/>
            <person name="Malc E."/>
            <person name="Mieczkowski P."/>
            <person name="Kruszewska J.S."/>
            <person name="Biernat P."/>
            <person name="Pawlowska J."/>
        </authorList>
    </citation>
    <scope>NUCLEOTIDE SEQUENCE</scope>
    <source>
        <strain evidence="13">CBS 226.32</strain>
    </source>
</reference>
<evidence type="ECO:0000256" key="4">
    <source>
        <dbReference type="ARBA" id="ARBA00022763"/>
    </source>
</evidence>
<proteinExistence type="predicted"/>
<evidence type="ECO:0000256" key="10">
    <source>
        <dbReference type="SAM" id="MobiDB-lite"/>
    </source>
</evidence>
<evidence type="ECO:0000256" key="1">
    <source>
        <dbReference type="ARBA" id="ARBA00004123"/>
    </source>
</evidence>
<evidence type="ECO:0000256" key="8">
    <source>
        <dbReference type="ARBA" id="ARBA00023242"/>
    </source>
</evidence>
<evidence type="ECO:0000259" key="11">
    <source>
        <dbReference type="PROSITE" id="PS50089"/>
    </source>
</evidence>
<gene>
    <name evidence="13" type="ORF">INT46_004766</name>
</gene>
<dbReference type="GO" id="GO:0008270">
    <property type="term" value="F:zinc ion binding"/>
    <property type="evidence" value="ECO:0007669"/>
    <property type="project" value="UniProtKB-KW"/>
</dbReference>
<protein>
    <recommendedName>
        <fullName evidence="15">RING-type domain-containing protein</fullName>
    </recommendedName>
</protein>
<dbReference type="SUPFAM" id="SSF57850">
    <property type="entry name" value="RING/U-box"/>
    <property type="match status" value="1"/>
</dbReference>
<dbReference type="Gene3D" id="3.40.50.10190">
    <property type="entry name" value="BRCT domain"/>
    <property type="match status" value="1"/>
</dbReference>
<dbReference type="GO" id="GO:0005634">
    <property type="term" value="C:nucleus"/>
    <property type="evidence" value="ECO:0007669"/>
    <property type="project" value="UniProtKB-SubCell"/>
</dbReference>
<dbReference type="GO" id="GO:0045944">
    <property type="term" value="P:positive regulation of transcription by RNA polymerase II"/>
    <property type="evidence" value="ECO:0007669"/>
    <property type="project" value="TreeGrafter"/>
</dbReference>
<dbReference type="SMART" id="SM00184">
    <property type="entry name" value="RING"/>
    <property type="match status" value="1"/>
</dbReference>
<keyword evidence="4" id="KW-0227">DNA damage</keyword>
<evidence type="ECO:0008006" key="15">
    <source>
        <dbReference type="Google" id="ProtNLM"/>
    </source>
</evidence>
<dbReference type="InterPro" id="IPR017907">
    <property type="entry name" value="Znf_RING_CS"/>
</dbReference>
<keyword evidence="5 9" id="KW-0863">Zinc-finger</keyword>
<dbReference type="PROSITE" id="PS50172">
    <property type="entry name" value="BRCT"/>
    <property type="match status" value="1"/>
</dbReference>
<dbReference type="Gene3D" id="3.30.40.10">
    <property type="entry name" value="Zinc/RING finger domain, C3HC4 (zinc finger)"/>
    <property type="match status" value="1"/>
</dbReference>
<feature type="domain" description="BRCT" evidence="12">
    <location>
        <begin position="154"/>
        <end position="217"/>
    </location>
</feature>
<keyword evidence="14" id="KW-1185">Reference proteome</keyword>